<comment type="subunit">
    <text evidence="5">Monomer.</text>
</comment>
<reference evidence="7" key="1">
    <citation type="submission" date="2012-09" db="EMBL/GenBank/DDBJ databases">
        <title>Genome Sequence of alkane-degrading Bacterium Alcanivorax balearicus MACL04.</title>
        <authorList>
            <person name="Lai Q."/>
            <person name="Shao Z."/>
        </authorList>
    </citation>
    <scope>NUCLEOTIDE SEQUENCE</scope>
    <source>
        <strain evidence="7">MACL04</strain>
    </source>
</reference>
<dbReference type="Gene3D" id="3.40.50.1820">
    <property type="entry name" value="alpha/beta hydrolase"/>
    <property type="match status" value="1"/>
</dbReference>
<dbReference type="NCBIfam" id="TIGR01738">
    <property type="entry name" value="bioH"/>
    <property type="match status" value="1"/>
</dbReference>
<comment type="catalytic activity">
    <reaction evidence="5">
        <text>6-carboxyhexanoyl-[ACP] methyl ester + H2O = 6-carboxyhexanoyl-[ACP] + methanol + H(+)</text>
        <dbReference type="Rhea" id="RHEA:42700"/>
        <dbReference type="Rhea" id="RHEA-COMP:9955"/>
        <dbReference type="Rhea" id="RHEA-COMP:10186"/>
        <dbReference type="ChEBI" id="CHEBI:15377"/>
        <dbReference type="ChEBI" id="CHEBI:15378"/>
        <dbReference type="ChEBI" id="CHEBI:17790"/>
        <dbReference type="ChEBI" id="CHEBI:78846"/>
        <dbReference type="ChEBI" id="CHEBI:82735"/>
        <dbReference type="EC" id="3.1.1.85"/>
    </reaction>
</comment>
<feature type="binding site" evidence="5">
    <location>
        <position position="57"/>
    </location>
    <ligand>
        <name>substrate</name>
    </ligand>
</feature>
<dbReference type="PRINTS" id="PR00111">
    <property type="entry name" value="ABHYDROLASE"/>
</dbReference>
<dbReference type="Proteomes" id="UP001064106">
    <property type="component" value="Unassembled WGS sequence"/>
</dbReference>
<feature type="binding site" evidence="5">
    <location>
        <position position="273"/>
    </location>
    <ligand>
        <name>substrate</name>
    </ligand>
</feature>
<proteinExistence type="inferred from homology"/>
<dbReference type="InterPro" id="IPR010076">
    <property type="entry name" value="BioH"/>
</dbReference>
<evidence type="ECO:0000259" key="6">
    <source>
        <dbReference type="Pfam" id="PF00561"/>
    </source>
</evidence>
<dbReference type="InterPro" id="IPR050266">
    <property type="entry name" value="AB_hydrolase_sf"/>
</dbReference>
<dbReference type="InterPro" id="IPR029058">
    <property type="entry name" value="AB_hydrolase_fold"/>
</dbReference>
<evidence type="ECO:0000256" key="2">
    <source>
        <dbReference type="ARBA" id="ARBA00022490"/>
    </source>
</evidence>
<dbReference type="PANTHER" id="PTHR43798">
    <property type="entry name" value="MONOACYLGLYCEROL LIPASE"/>
    <property type="match status" value="1"/>
</dbReference>
<dbReference type="EC" id="3.1.1.85" evidence="5"/>
<feature type="active site" evidence="5">
    <location>
        <position position="244"/>
    </location>
</feature>
<comment type="caution">
    <text evidence="5">Lacks conserved residue(s) required for the propagation of feature annotation.</text>
</comment>
<comment type="pathway">
    <text evidence="5">Cofactor biosynthesis; biotin biosynthesis.</text>
</comment>
<comment type="caution">
    <text evidence="7">The sequence shown here is derived from an EMBL/GenBank/DDBJ whole genome shotgun (WGS) entry which is preliminary data.</text>
</comment>
<feature type="active site" evidence="5">
    <location>
        <position position="273"/>
    </location>
</feature>
<keyword evidence="2 5" id="KW-0963">Cytoplasm</keyword>
<comment type="function">
    <text evidence="5">The physiological role of BioH is to remove the methyl group introduced by BioC when the pimeloyl moiety is complete. It allows to synthesize pimeloyl-ACP via the fatty acid synthetic pathway through the hydrolysis of the ester bonds of pimeloyl-ACP esters.</text>
</comment>
<accession>A0ABT2QVY0</accession>
<dbReference type="SUPFAM" id="SSF53474">
    <property type="entry name" value="alpha/beta-Hydrolases"/>
    <property type="match status" value="1"/>
</dbReference>
<dbReference type="PANTHER" id="PTHR43798:SF31">
    <property type="entry name" value="AB HYDROLASE SUPERFAMILY PROTEIN YCLE"/>
    <property type="match status" value="1"/>
</dbReference>
<gene>
    <name evidence="5" type="primary">bioH</name>
    <name evidence="7" type="ORF">MA04_00977</name>
</gene>
<dbReference type="EMBL" id="ARXS01000004">
    <property type="protein sequence ID" value="MCU5781677.1"/>
    <property type="molecule type" value="Genomic_DNA"/>
</dbReference>
<keyword evidence="8" id="KW-1185">Reference proteome</keyword>
<name>A0ABT2QVY0_9GAMM</name>
<dbReference type="HAMAP" id="MF_01260">
    <property type="entry name" value="Carboxylester"/>
    <property type="match status" value="1"/>
</dbReference>
<evidence type="ECO:0000313" key="8">
    <source>
        <dbReference type="Proteomes" id="UP001064106"/>
    </source>
</evidence>
<feature type="domain" description="AB hydrolase-1" evidence="6">
    <location>
        <begin position="51"/>
        <end position="278"/>
    </location>
</feature>
<comment type="subcellular location">
    <subcellularLocation>
        <location evidence="5">Cytoplasm</location>
    </subcellularLocation>
</comment>
<dbReference type="InterPro" id="IPR000073">
    <property type="entry name" value="AB_hydrolase_1"/>
</dbReference>
<keyword evidence="1 5" id="KW-0719">Serine esterase</keyword>
<feature type="binding site" evidence="5">
    <location>
        <begin position="118"/>
        <end position="119"/>
    </location>
    <ligand>
        <name>substrate</name>
    </ligand>
</feature>
<keyword evidence="3 5" id="KW-0093">Biotin biosynthesis</keyword>
<organism evidence="7 8">
    <name type="scientific">Alloalcanivorax balearicus MACL04</name>
    <dbReference type="NCBI Taxonomy" id="1177182"/>
    <lineage>
        <taxon>Bacteria</taxon>
        <taxon>Pseudomonadati</taxon>
        <taxon>Pseudomonadota</taxon>
        <taxon>Gammaproteobacteria</taxon>
        <taxon>Oceanospirillales</taxon>
        <taxon>Alcanivoracaceae</taxon>
        <taxon>Alloalcanivorax</taxon>
    </lineage>
</organism>
<dbReference type="Pfam" id="PF00561">
    <property type="entry name" value="Abhydrolase_1"/>
    <property type="match status" value="1"/>
</dbReference>
<sequence length="303" mass="33595">MWTGCWRRCSRRPTAEAVRTVSLKGGSMPKLIPFHNTYCCTGKAGEQAGDLVLVHGWGLHAIVFDDIVPALLEHFRVTVVDLPGMGQSPLPNDEYTLDFLADQIASVMPERAHVLGWSLGGLVALNLAQRHAQRVASVVTVATTPRFTRADDWPRAMRPEILRTFAEVCEEDFEGTLVRFLALNCKDSENMREDVARLKEILYFCGLPARRALIEGLVILADTDLRTALSALSQPLLMVFGERDNIVPVTLVDDIRPLLNEHGETAVIERVSHVPFLSAPERFSAVVLDFYRRHGIVADAADG</sequence>
<protein>
    <recommendedName>
        <fullName evidence="5">Pimeloyl-[acyl-carrier protein] methyl ester esterase</fullName>
        <ecNumber evidence="5">3.1.1.85</ecNumber>
    </recommendedName>
    <alternativeName>
        <fullName evidence="5">Biotin synthesis protein BioH</fullName>
    </alternativeName>
    <alternativeName>
        <fullName evidence="5">Carboxylesterase BioH</fullName>
    </alternativeName>
</protein>
<comment type="similarity">
    <text evidence="5">Belongs to the AB hydrolase superfamily. Carboxylesterase BioH family.</text>
</comment>
<evidence type="ECO:0000313" key="7">
    <source>
        <dbReference type="EMBL" id="MCU5781677.1"/>
    </source>
</evidence>
<evidence type="ECO:0000256" key="5">
    <source>
        <dbReference type="HAMAP-Rule" id="MF_01260"/>
    </source>
</evidence>
<evidence type="ECO:0000256" key="1">
    <source>
        <dbReference type="ARBA" id="ARBA00022487"/>
    </source>
</evidence>
<feature type="active site" description="Nucleophile" evidence="5">
    <location>
        <position position="118"/>
    </location>
</feature>
<keyword evidence="4 5" id="KW-0378">Hydrolase</keyword>
<evidence type="ECO:0000256" key="3">
    <source>
        <dbReference type="ARBA" id="ARBA00022756"/>
    </source>
</evidence>
<evidence type="ECO:0000256" key="4">
    <source>
        <dbReference type="ARBA" id="ARBA00022801"/>
    </source>
</evidence>